<dbReference type="NCBIfam" id="NF037982">
    <property type="entry name" value="Nramp_1"/>
    <property type="match status" value="1"/>
</dbReference>
<feature type="transmembrane region" description="Helical" evidence="7">
    <location>
        <begin position="204"/>
        <end position="223"/>
    </location>
</feature>
<dbReference type="GO" id="GO:0005384">
    <property type="term" value="F:manganese ion transmembrane transporter activity"/>
    <property type="evidence" value="ECO:0007669"/>
    <property type="project" value="TreeGrafter"/>
</dbReference>
<dbReference type="GO" id="GO:0034755">
    <property type="term" value="P:iron ion transmembrane transport"/>
    <property type="evidence" value="ECO:0007669"/>
    <property type="project" value="TreeGrafter"/>
</dbReference>
<evidence type="ECO:0000256" key="5">
    <source>
        <dbReference type="ARBA" id="ARBA00023136"/>
    </source>
</evidence>
<evidence type="ECO:0000256" key="4">
    <source>
        <dbReference type="ARBA" id="ARBA00022989"/>
    </source>
</evidence>
<name>I7MMV8_TETTS</name>
<feature type="transmembrane region" description="Helical" evidence="7">
    <location>
        <begin position="164"/>
        <end position="184"/>
    </location>
</feature>
<evidence type="ECO:0000313" key="9">
    <source>
        <dbReference type="Proteomes" id="UP000009168"/>
    </source>
</evidence>
<evidence type="ECO:0000256" key="2">
    <source>
        <dbReference type="ARBA" id="ARBA00022448"/>
    </source>
</evidence>
<dbReference type="PRINTS" id="PR00447">
    <property type="entry name" value="NATRESASSCMP"/>
</dbReference>
<feature type="transmembrane region" description="Helical" evidence="7">
    <location>
        <begin position="244"/>
        <end position="273"/>
    </location>
</feature>
<evidence type="ECO:0000256" key="1">
    <source>
        <dbReference type="ARBA" id="ARBA00004141"/>
    </source>
</evidence>
<dbReference type="eggNOG" id="KOG1291">
    <property type="taxonomic scope" value="Eukaryota"/>
</dbReference>
<dbReference type="AlphaFoldDB" id="I7MMV8"/>
<evidence type="ECO:0000256" key="7">
    <source>
        <dbReference type="SAM" id="Phobius"/>
    </source>
</evidence>
<dbReference type="Pfam" id="PF01566">
    <property type="entry name" value="Nramp"/>
    <property type="match status" value="1"/>
</dbReference>
<dbReference type="GO" id="GO:0015086">
    <property type="term" value="F:cadmium ion transmembrane transporter activity"/>
    <property type="evidence" value="ECO:0007669"/>
    <property type="project" value="TreeGrafter"/>
</dbReference>
<feature type="transmembrane region" description="Helical" evidence="7">
    <location>
        <begin position="137"/>
        <end position="157"/>
    </location>
</feature>
<feature type="transmembrane region" description="Helical" evidence="7">
    <location>
        <begin position="56"/>
        <end position="75"/>
    </location>
</feature>
<dbReference type="PANTHER" id="PTHR11706">
    <property type="entry name" value="SOLUTE CARRIER PROTEIN FAMILY 11 MEMBER"/>
    <property type="match status" value="1"/>
</dbReference>
<keyword evidence="9" id="KW-1185">Reference proteome</keyword>
<keyword evidence="5 7" id="KW-0472">Membrane</keyword>
<dbReference type="FunCoup" id="I7MMV8">
    <property type="interactions" value="44"/>
</dbReference>
<dbReference type="KEGG" id="tet:TTHERM_00680650"/>
<feature type="transmembrane region" description="Helical" evidence="7">
    <location>
        <begin position="433"/>
        <end position="453"/>
    </location>
</feature>
<evidence type="ECO:0000256" key="6">
    <source>
        <dbReference type="SAM" id="MobiDB-lite"/>
    </source>
</evidence>
<evidence type="ECO:0000256" key="3">
    <source>
        <dbReference type="ARBA" id="ARBA00022692"/>
    </source>
</evidence>
<dbReference type="EMBL" id="GG662247">
    <property type="protein sequence ID" value="EAS07058.3"/>
    <property type="molecule type" value="Genomic_DNA"/>
</dbReference>
<keyword evidence="3 7" id="KW-0812">Transmembrane</keyword>
<organism evidence="8 9">
    <name type="scientific">Tetrahymena thermophila (strain SB210)</name>
    <dbReference type="NCBI Taxonomy" id="312017"/>
    <lineage>
        <taxon>Eukaryota</taxon>
        <taxon>Sar</taxon>
        <taxon>Alveolata</taxon>
        <taxon>Ciliophora</taxon>
        <taxon>Intramacronucleata</taxon>
        <taxon>Oligohymenophorea</taxon>
        <taxon>Hymenostomatida</taxon>
        <taxon>Tetrahymenina</taxon>
        <taxon>Tetrahymenidae</taxon>
        <taxon>Tetrahymena</taxon>
    </lineage>
</organism>
<dbReference type="OrthoDB" id="409173at2759"/>
<dbReference type="InterPro" id="IPR001046">
    <property type="entry name" value="NRAMP_fam"/>
</dbReference>
<dbReference type="GeneID" id="7842106"/>
<accession>I7MMV8</accession>
<feature type="transmembrane region" description="Helical" evidence="7">
    <location>
        <begin position="303"/>
        <end position="327"/>
    </location>
</feature>
<dbReference type="GO" id="GO:0005886">
    <property type="term" value="C:plasma membrane"/>
    <property type="evidence" value="ECO:0007669"/>
    <property type="project" value="TreeGrafter"/>
</dbReference>
<dbReference type="InParanoid" id="I7MMV8"/>
<sequence length="509" mass="56650">MEILQMQNSSEQDLAEQSNFKFSWKDLFQYFGPGLLISIAYLDPGNLAGDMEAGLVGKYSLLWVLFLSTALGYLFQVKSMKLGLVTGKDLAKLCRIHLNSKERTLLWIMAEIAIMGSDIQEVLGTAIGLKILFGLELWIGVLLTIFTTFLILLVKICGMRSLEAVFALLIGTMAICFFINLGYIQPNPLDILKGMVVPTIPSGAYLASIGLLGAVIMPHNIYLHSALMNEKNIDKNDKKLVSKSIFYFKIETALSLLLSFLISGSVICTFAYYSNQNQVESGDIKLSNAGDVLAGSFGQFAKYIWGIGLLASGQSSTLTGTLAGQYVMSGFIKMKMGDFSRALLTRSIAIIPSVVIAFVNENEDFNIYLNLLQAIQLPFAIIPLLKFSSNQYIMGQDAIQQNELIFLSVASSLIVISNYYCLMPQKIDFSSKLTYFMIFICLLYFVFLIYVLVSKIAVKPKKYSDEISINRKSPQNIDIEDIENNHINSQDQNSEISQRNQVLGDKEQK</sequence>
<keyword evidence="2" id="KW-0813">Transport</keyword>
<protein>
    <submittedName>
        <fullName evidence="8">NRAMP (Natural resistance-associated macrophage protein) metal ion transporter family protein</fullName>
    </submittedName>
</protein>
<dbReference type="RefSeq" id="XP_001027300.3">
    <property type="nucleotide sequence ID" value="XM_001027300.3"/>
</dbReference>
<feature type="transmembrane region" description="Helical" evidence="7">
    <location>
        <begin position="404"/>
        <end position="421"/>
    </location>
</feature>
<feature type="region of interest" description="Disordered" evidence="6">
    <location>
        <begin position="489"/>
        <end position="509"/>
    </location>
</feature>
<reference evidence="9" key="1">
    <citation type="journal article" date="2006" name="PLoS Biol.">
        <title>Macronuclear genome sequence of the ciliate Tetrahymena thermophila, a model eukaryote.</title>
        <authorList>
            <person name="Eisen J.A."/>
            <person name="Coyne R.S."/>
            <person name="Wu M."/>
            <person name="Wu D."/>
            <person name="Thiagarajan M."/>
            <person name="Wortman J.R."/>
            <person name="Badger J.H."/>
            <person name="Ren Q."/>
            <person name="Amedeo P."/>
            <person name="Jones K.M."/>
            <person name="Tallon L.J."/>
            <person name="Delcher A.L."/>
            <person name="Salzberg S.L."/>
            <person name="Silva J.C."/>
            <person name="Haas B.J."/>
            <person name="Majoros W.H."/>
            <person name="Farzad M."/>
            <person name="Carlton J.M."/>
            <person name="Smith R.K. Jr."/>
            <person name="Garg J."/>
            <person name="Pearlman R.E."/>
            <person name="Karrer K.M."/>
            <person name="Sun L."/>
            <person name="Manning G."/>
            <person name="Elde N.C."/>
            <person name="Turkewitz A.P."/>
            <person name="Asai D.J."/>
            <person name="Wilkes D.E."/>
            <person name="Wang Y."/>
            <person name="Cai H."/>
            <person name="Collins K."/>
            <person name="Stewart B.A."/>
            <person name="Lee S.R."/>
            <person name="Wilamowska K."/>
            <person name="Weinberg Z."/>
            <person name="Ruzzo W.L."/>
            <person name="Wloga D."/>
            <person name="Gaertig J."/>
            <person name="Frankel J."/>
            <person name="Tsao C.-C."/>
            <person name="Gorovsky M.A."/>
            <person name="Keeling P.J."/>
            <person name="Waller R.F."/>
            <person name="Patron N.J."/>
            <person name="Cherry J.M."/>
            <person name="Stover N.A."/>
            <person name="Krieger C.J."/>
            <person name="del Toro C."/>
            <person name="Ryder H.F."/>
            <person name="Williamson S.C."/>
            <person name="Barbeau R.A."/>
            <person name="Hamilton E.P."/>
            <person name="Orias E."/>
        </authorList>
    </citation>
    <scope>NUCLEOTIDE SEQUENCE [LARGE SCALE GENOMIC DNA]</scope>
    <source>
        <strain evidence="9">SB210</strain>
    </source>
</reference>
<dbReference type="Proteomes" id="UP000009168">
    <property type="component" value="Unassembled WGS sequence"/>
</dbReference>
<evidence type="ECO:0000313" key="8">
    <source>
        <dbReference type="EMBL" id="EAS07058.3"/>
    </source>
</evidence>
<comment type="subcellular location">
    <subcellularLocation>
        <location evidence="1">Membrane</location>
        <topology evidence="1">Multi-pass membrane protein</topology>
    </subcellularLocation>
</comment>
<feature type="compositionally biased region" description="Polar residues" evidence="6">
    <location>
        <begin position="489"/>
        <end position="501"/>
    </location>
</feature>
<gene>
    <name evidence="8" type="ORF">TTHERM_00680650</name>
</gene>
<proteinExistence type="predicted"/>
<dbReference type="NCBIfam" id="TIGR01197">
    <property type="entry name" value="nramp"/>
    <property type="match status" value="1"/>
</dbReference>
<keyword evidence="4 7" id="KW-1133">Transmembrane helix</keyword>
<dbReference type="PANTHER" id="PTHR11706:SF33">
    <property type="entry name" value="NATURAL RESISTANCE-ASSOCIATED MACROPHAGE PROTEIN 2"/>
    <property type="match status" value="1"/>
</dbReference>
<dbReference type="STRING" id="312017.I7MMV8"/>